<evidence type="ECO:0000256" key="1">
    <source>
        <dbReference type="ARBA" id="ARBA00001974"/>
    </source>
</evidence>
<comment type="catalytic activity">
    <reaction evidence="6">
        <text>a quinone + sn-glycerol 3-phosphate = dihydroxyacetone phosphate + a quinol</text>
        <dbReference type="Rhea" id="RHEA:18977"/>
        <dbReference type="ChEBI" id="CHEBI:24646"/>
        <dbReference type="ChEBI" id="CHEBI:57597"/>
        <dbReference type="ChEBI" id="CHEBI:57642"/>
        <dbReference type="ChEBI" id="CHEBI:132124"/>
        <dbReference type="EC" id="1.1.5.3"/>
    </reaction>
</comment>
<dbReference type="STRING" id="1548547.BA177_11995"/>
<evidence type="ECO:0000313" key="9">
    <source>
        <dbReference type="EMBL" id="ANO51823.1"/>
    </source>
</evidence>
<keyword evidence="10" id="KW-1185">Reference proteome</keyword>
<dbReference type="InterPro" id="IPR000447">
    <property type="entry name" value="G3P_DH_FAD-dep"/>
</dbReference>
<feature type="domain" description="FAD dependent oxidoreductase" evidence="7">
    <location>
        <begin position="9"/>
        <end position="370"/>
    </location>
</feature>
<dbReference type="Gene3D" id="1.10.8.870">
    <property type="entry name" value="Alpha-glycerophosphate oxidase, cap domain"/>
    <property type="match status" value="1"/>
</dbReference>
<evidence type="ECO:0000256" key="3">
    <source>
        <dbReference type="ARBA" id="ARBA00022630"/>
    </source>
</evidence>
<comment type="cofactor">
    <cofactor evidence="1 6">
        <name>FAD</name>
        <dbReference type="ChEBI" id="CHEBI:57692"/>
    </cofactor>
</comment>
<evidence type="ECO:0000256" key="6">
    <source>
        <dbReference type="RuleBase" id="RU361217"/>
    </source>
</evidence>
<dbReference type="KEGG" id="woc:BA177_11995"/>
<dbReference type="NCBIfam" id="NF008899">
    <property type="entry name" value="PRK12266.1"/>
    <property type="match status" value="1"/>
</dbReference>
<accession>A0A193LH81</accession>
<organism evidence="9 10">
    <name type="scientific">Woeseia oceani</name>
    <dbReference type="NCBI Taxonomy" id="1548547"/>
    <lineage>
        <taxon>Bacteria</taxon>
        <taxon>Pseudomonadati</taxon>
        <taxon>Pseudomonadota</taxon>
        <taxon>Gammaproteobacteria</taxon>
        <taxon>Woeseiales</taxon>
        <taxon>Woeseiaceae</taxon>
        <taxon>Woeseia</taxon>
    </lineage>
</organism>
<dbReference type="PROSITE" id="PS00978">
    <property type="entry name" value="FAD_G3PDH_2"/>
    <property type="match status" value="1"/>
</dbReference>
<dbReference type="Pfam" id="PF01266">
    <property type="entry name" value="DAO"/>
    <property type="match status" value="1"/>
</dbReference>
<evidence type="ECO:0000256" key="2">
    <source>
        <dbReference type="ARBA" id="ARBA00007330"/>
    </source>
</evidence>
<dbReference type="OrthoDB" id="9766796at2"/>
<dbReference type="Gene3D" id="3.30.9.10">
    <property type="entry name" value="D-Amino Acid Oxidase, subunit A, domain 2"/>
    <property type="match status" value="1"/>
</dbReference>
<evidence type="ECO:0000256" key="4">
    <source>
        <dbReference type="ARBA" id="ARBA00022827"/>
    </source>
</evidence>
<evidence type="ECO:0000313" key="10">
    <source>
        <dbReference type="Proteomes" id="UP000092695"/>
    </source>
</evidence>
<dbReference type="PANTHER" id="PTHR11985:SF15">
    <property type="entry name" value="GLYCEROL-3-PHOSPHATE DEHYDROGENASE, MITOCHONDRIAL"/>
    <property type="match status" value="1"/>
</dbReference>
<dbReference type="Gene3D" id="3.50.50.60">
    <property type="entry name" value="FAD/NAD(P)-binding domain"/>
    <property type="match status" value="1"/>
</dbReference>
<dbReference type="PANTHER" id="PTHR11985">
    <property type="entry name" value="GLYCEROL-3-PHOSPHATE DEHYDROGENASE"/>
    <property type="match status" value="1"/>
</dbReference>
<dbReference type="InterPro" id="IPR036188">
    <property type="entry name" value="FAD/NAD-bd_sf"/>
</dbReference>
<protein>
    <recommendedName>
        <fullName evidence="6">Glycerol-3-phosphate dehydrogenase</fullName>
        <ecNumber evidence="6">1.1.5.3</ecNumber>
    </recommendedName>
</protein>
<keyword evidence="5 6" id="KW-0560">Oxidoreductase</keyword>
<evidence type="ECO:0000259" key="7">
    <source>
        <dbReference type="Pfam" id="PF01266"/>
    </source>
</evidence>
<dbReference type="GO" id="GO:0046168">
    <property type="term" value="P:glycerol-3-phosphate catabolic process"/>
    <property type="evidence" value="ECO:0007669"/>
    <property type="project" value="TreeGrafter"/>
</dbReference>
<evidence type="ECO:0000259" key="8">
    <source>
        <dbReference type="Pfam" id="PF16901"/>
    </source>
</evidence>
<dbReference type="SUPFAM" id="SSF51905">
    <property type="entry name" value="FAD/NAD(P)-binding domain"/>
    <property type="match status" value="1"/>
</dbReference>
<evidence type="ECO:0000256" key="5">
    <source>
        <dbReference type="ARBA" id="ARBA00023002"/>
    </source>
</evidence>
<dbReference type="Pfam" id="PF16901">
    <property type="entry name" value="DAO_C"/>
    <property type="match status" value="1"/>
</dbReference>
<dbReference type="AlphaFoldDB" id="A0A193LH81"/>
<dbReference type="PRINTS" id="PR01001">
    <property type="entry name" value="FADG3PDH"/>
</dbReference>
<keyword evidence="4" id="KW-0274">FAD</keyword>
<dbReference type="InterPro" id="IPR038299">
    <property type="entry name" value="DAO_C_sf"/>
</dbReference>
<name>A0A193LH81_9GAMM</name>
<dbReference type="GO" id="GO:0004368">
    <property type="term" value="F:glycerol-3-phosphate dehydrogenase (quinone) activity"/>
    <property type="evidence" value="ECO:0007669"/>
    <property type="project" value="UniProtKB-EC"/>
</dbReference>
<dbReference type="InterPro" id="IPR006076">
    <property type="entry name" value="FAD-dep_OxRdtase"/>
</dbReference>
<dbReference type="EMBL" id="CP016268">
    <property type="protein sequence ID" value="ANO51823.1"/>
    <property type="molecule type" value="Genomic_DNA"/>
</dbReference>
<dbReference type="RefSeq" id="WP_068616507.1">
    <property type="nucleotide sequence ID" value="NZ_CP016268.1"/>
</dbReference>
<dbReference type="EC" id="1.1.5.3" evidence="6"/>
<dbReference type="InterPro" id="IPR031656">
    <property type="entry name" value="DAO_C"/>
</dbReference>
<dbReference type="PROSITE" id="PS00977">
    <property type="entry name" value="FAD_G3PDH_1"/>
    <property type="match status" value="1"/>
</dbReference>
<gene>
    <name evidence="9" type="ORF">BA177_11995</name>
</gene>
<dbReference type="Proteomes" id="UP000092695">
    <property type="component" value="Chromosome"/>
</dbReference>
<dbReference type="GO" id="GO:0009331">
    <property type="term" value="C:glycerol-3-phosphate dehydrogenase (FAD) complex"/>
    <property type="evidence" value="ECO:0007669"/>
    <property type="project" value="UniProtKB-UniRule"/>
</dbReference>
<sequence length="532" mass="57086">MTGAADKFDAIIVGGGINGAGIARDAALRGLNVLLLEAADFGSGTSSWSSRLIHGGLRYLEYGEIPLVYESLHERRYLRRIASHLVRPLKLIIPLYRGGKRAPWLVRLGMIAYDTLSMGKSLPRHRMLSKEQLLALVPSVNPQGLRGGASYYDAQITYAERLVIENIIAAAEAGADVRNYHQVSGIDFSTEGEHTVTFIGPDGASQRAHARCIVNAAGPWVDRVLAGTQAGQARLMGGTKGSHIITAAFEGAPNDAFYVEAASDGRPVFIIPWNDQYLIGTTDIRFAGDPRDASASVAEVDYLLATANAVFPRAKLTRADINYSYAGVRPLPYVEEGPESAITRRHIIHRHAGIAHGMLSIIGGKLTTYRNLAEQVVDSIERTLERASSRCVTASTALPGGGDRQSAEETLATLTGLPEPLRQRLLAVYGSRVARLVELCEGSPELLVGMDSGFLGAEVAMAVRDEFACTLVDILHRRLMLGLAADQGRAAAAGVAAIAATELGWDAAQTRQQLAGLTEYNQRLQPGVGKQD</sequence>
<keyword evidence="3 6" id="KW-0285">Flavoprotein</keyword>
<reference evidence="9 10" key="1">
    <citation type="submission" date="2016-06" db="EMBL/GenBank/DDBJ databases">
        <title>Complete genome sequence of a deep-branching marine Gamma Proteobacterium Woeseia oceani type strain XK5.</title>
        <authorList>
            <person name="Mu D."/>
            <person name="Du Z."/>
        </authorList>
    </citation>
    <scope>NUCLEOTIDE SEQUENCE [LARGE SCALE GENOMIC DNA]</scope>
    <source>
        <strain evidence="9 10">XK5</strain>
    </source>
</reference>
<dbReference type="NCBIfam" id="NF009906">
    <property type="entry name" value="PRK13369.1"/>
    <property type="match status" value="1"/>
</dbReference>
<comment type="similarity">
    <text evidence="2 6">Belongs to the FAD-dependent glycerol-3-phosphate dehydrogenase family.</text>
</comment>
<proteinExistence type="inferred from homology"/>
<feature type="domain" description="Alpha-glycerophosphate oxidase C-terminal" evidence="8">
    <location>
        <begin position="391"/>
        <end position="509"/>
    </location>
</feature>